<dbReference type="RefSeq" id="WP_185051491.1">
    <property type="nucleotide sequence ID" value="NZ_BAABIX010000007.1"/>
</dbReference>
<organism evidence="2 3">
    <name type="scientific">Thermocatellispora tengchongensis</name>
    <dbReference type="NCBI Taxonomy" id="1073253"/>
    <lineage>
        <taxon>Bacteria</taxon>
        <taxon>Bacillati</taxon>
        <taxon>Actinomycetota</taxon>
        <taxon>Actinomycetes</taxon>
        <taxon>Streptosporangiales</taxon>
        <taxon>Streptosporangiaceae</taxon>
        <taxon>Thermocatellispora</taxon>
    </lineage>
</organism>
<evidence type="ECO:0008006" key="4">
    <source>
        <dbReference type="Google" id="ProtNLM"/>
    </source>
</evidence>
<proteinExistence type="predicted"/>
<accession>A0A840P9M2</accession>
<feature type="transmembrane region" description="Helical" evidence="1">
    <location>
        <begin position="12"/>
        <end position="34"/>
    </location>
</feature>
<comment type="caution">
    <text evidence="2">The sequence shown here is derived from an EMBL/GenBank/DDBJ whole genome shotgun (WGS) entry which is preliminary data.</text>
</comment>
<name>A0A840P9M2_9ACTN</name>
<evidence type="ECO:0000313" key="3">
    <source>
        <dbReference type="Proteomes" id="UP000578449"/>
    </source>
</evidence>
<feature type="transmembrane region" description="Helical" evidence="1">
    <location>
        <begin position="197"/>
        <end position="221"/>
    </location>
</feature>
<reference evidence="2 3" key="1">
    <citation type="submission" date="2020-08" db="EMBL/GenBank/DDBJ databases">
        <title>Genomic Encyclopedia of Type Strains, Phase IV (KMG-IV): sequencing the most valuable type-strain genomes for metagenomic binning, comparative biology and taxonomic classification.</title>
        <authorList>
            <person name="Goeker M."/>
        </authorList>
    </citation>
    <scope>NUCLEOTIDE SEQUENCE [LARGE SCALE GENOMIC DNA]</scope>
    <source>
        <strain evidence="2 3">DSM 45615</strain>
    </source>
</reference>
<dbReference type="Proteomes" id="UP000578449">
    <property type="component" value="Unassembled WGS sequence"/>
</dbReference>
<keyword evidence="1" id="KW-1133">Transmembrane helix</keyword>
<feature type="transmembrane region" description="Helical" evidence="1">
    <location>
        <begin position="163"/>
        <end position="185"/>
    </location>
</feature>
<protein>
    <recommendedName>
        <fullName evidence="4">YhfC family intramembrane metalloprotease</fullName>
    </recommendedName>
</protein>
<evidence type="ECO:0000256" key="1">
    <source>
        <dbReference type="SAM" id="Phobius"/>
    </source>
</evidence>
<dbReference type="EMBL" id="JACHGN010000008">
    <property type="protein sequence ID" value="MBB5134613.1"/>
    <property type="molecule type" value="Genomic_DNA"/>
</dbReference>
<gene>
    <name evidence="2" type="ORF">HNP84_004345</name>
</gene>
<evidence type="ECO:0000313" key="2">
    <source>
        <dbReference type="EMBL" id="MBB5134613.1"/>
    </source>
</evidence>
<keyword evidence="1" id="KW-0472">Membrane</keyword>
<feature type="transmembrane region" description="Helical" evidence="1">
    <location>
        <begin position="107"/>
        <end position="126"/>
    </location>
</feature>
<dbReference type="AlphaFoldDB" id="A0A840P9M2"/>
<keyword evidence="1" id="KW-0812">Transmembrane</keyword>
<keyword evidence="3" id="KW-1185">Reference proteome</keyword>
<sequence length="223" mass="22988">MTGTRDLRRAALWTLPAVALVGVLLAVALASWVAAPRWDAVAMGAGGWLLALVLRGPIAAAVAKLPPGRAATIVGAASGPCEEVVRLLLVVTLVSGFPEVVWAGYGWAAIEIGYTMVNAVLIRSLLGKTDERSLAALAMLESAGVLRTDGPAWAAVERTGASLLHIGFTLLLAWNPWLVLVAAPVHTAVNLLAVRLAPVSLALTEALVTAAGIGAFVIGLAQW</sequence>